<dbReference type="OrthoDB" id="1446067at2"/>
<reference evidence="1 2" key="1">
    <citation type="journal article" date="2008" name="Int. J. Syst. Evol. Microbiol.">
        <title>Bizionia argentinensis sp. nov., isolated from surface marine water in Antarctica.</title>
        <authorList>
            <person name="Bercovich A."/>
            <person name="Vazquez S.C."/>
            <person name="Yankilevich P."/>
            <person name="Coria S.H."/>
            <person name="Foti M."/>
            <person name="Hernandez E."/>
            <person name="Vidal A."/>
            <person name="Ruberto L."/>
            <person name="Melo C."/>
            <person name="Marenssi S."/>
            <person name="Criscuolo M."/>
            <person name="Memoli M."/>
            <person name="Arguelles M."/>
            <person name="Mac Cormack W.P."/>
        </authorList>
    </citation>
    <scope>NUCLEOTIDE SEQUENCE [LARGE SCALE GENOMIC DNA]</scope>
    <source>
        <strain evidence="1 2">JUB59</strain>
    </source>
</reference>
<name>G2EG92_9FLAO</name>
<dbReference type="AlphaFoldDB" id="G2EG92"/>
<proteinExistence type="predicted"/>
<comment type="caution">
    <text evidence="1">The sequence shown here is derived from an EMBL/GenBank/DDBJ whole genome shotgun (WGS) entry which is preliminary data.</text>
</comment>
<dbReference type="SUPFAM" id="SSF46785">
    <property type="entry name" value="Winged helix' DNA-binding domain"/>
    <property type="match status" value="1"/>
</dbReference>
<protein>
    <submittedName>
        <fullName evidence="1">Uncharacterized protein</fullName>
    </submittedName>
</protein>
<dbReference type="InterPro" id="IPR036388">
    <property type="entry name" value="WH-like_DNA-bd_sf"/>
</dbReference>
<dbReference type="RefSeq" id="WP_008638974.1">
    <property type="nucleotide sequence ID" value="NZ_AFXZ01000051.1"/>
</dbReference>
<dbReference type="Gene3D" id="1.10.10.10">
    <property type="entry name" value="Winged helix-like DNA-binding domain superfamily/Winged helix DNA-binding domain"/>
    <property type="match status" value="1"/>
</dbReference>
<accession>G2EG92</accession>
<gene>
    <name evidence="1" type="ORF">BZARG_2200</name>
</gene>
<sequence length="104" mass="12459">MIKREEILMLNLIEDSGNVKRLLRENLSYKEISELISKLVQDELLTYVDKKIILTDKGEKKLNESKHLIKETNKELWIKPENKSRVKKIERNFIYLPNQTELDF</sequence>
<organism evidence="1 2">
    <name type="scientific">Bizionia argentinensis JUB59</name>
    <dbReference type="NCBI Taxonomy" id="1046627"/>
    <lineage>
        <taxon>Bacteria</taxon>
        <taxon>Pseudomonadati</taxon>
        <taxon>Bacteroidota</taxon>
        <taxon>Flavobacteriia</taxon>
        <taxon>Flavobacteriales</taxon>
        <taxon>Flavobacteriaceae</taxon>
        <taxon>Bizionia</taxon>
    </lineage>
</organism>
<keyword evidence="2" id="KW-1185">Reference proteome</keyword>
<evidence type="ECO:0000313" key="2">
    <source>
        <dbReference type="Proteomes" id="UP000003730"/>
    </source>
</evidence>
<evidence type="ECO:0000313" key="1">
    <source>
        <dbReference type="EMBL" id="EGV42498.1"/>
    </source>
</evidence>
<dbReference type="EMBL" id="AFXZ01000051">
    <property type="protein sequence ID" value="EGV42498.1"/>
    <property type="molecule type" value="Genomic_DNA"/>
</dbReference>
<dbReference type="STRING" id="1046627.BZARG_2200"/>
<dbReference type="eggNOG" id="ENOG50341QD">
    <property type="taxonomic scope" value="Bacteria"/>
</dbReference>
<dbReference type="InterPro" id="IPR036390">
    <property type="entry name" value="WH_DNA-bd_sf"/>
</dbReference>
<dbReference type="Proteomes" id="UP000003730">
    <property type="component" value="Unassembled WGS sequence"/>
</dbReference>